<evidence type="ECO:0000313" key="2">
    <source>
        <dbReference type="Proteomes" id="UP000053144"/>
    </source>
</evidence>
<reference evidence="2" key="1">
    <citation type="journal article" date="2015" name="Proc. Natl. Acad. Sci. U.S.A.">
        <title>Genome sequencing of adzuki bean (Vigna angularis) provides insight into high starch and low fat accumulation and domestication.</title>
        <authorList>
            <person name="Yang K."/>
            <person name="Tian Z."/>
            <person name="Chen C."/>
            <person name="Luo L."/>
            <person name="Zhao B."/>
            <person name="Wang Z."/>
            <person name="Yu L."/>
            <person name="Li Y."/>
            <person name="Sun Y."/>
            <person name="Li W."/>
            <person name="Chen Y."/>
            <person name="Li Y."/>
            <person name="Zhang Y."/>
            <person name="Ai D."/>
            <person name="Zhao J."/>
            <person name="Shang C."/>
            <person name="Ma Y."/>
            <person name="Wu B."/>
            <person name="Wang M."/>
            <person name="Gao L."/>
            <person name="Sun D."/>
            <person name="Zhang P."/>
            <person name="Guo F."/>
            <person name="Wang W."/>
            <person name="Li Y."/>
            <person name="Wang J."/>
            <person name="Varshney R.K."/>
            <person name="Wang J."/>
            <person name="Ling H.Q."/>
            <person name="Wan P."/>
        </authorList>
    </citation>
    <scope>NUCLEOTIDE SEQUENCE</scope>
    <source>
        <strain evidence="2">cv. Jingnong 6</strain>
    </source>
</reference>
<organism evidence="1 2">
    <name type="scientific">Phaseolus angularis</name>
    <name type="common">Azuki bean</name>
    <name type="synonym">Vigna angularis</name>
    <dbReference type="NCBI Taxonomy" id="3914"/>
    <lineage>
        <taxon>Eukaryota</taxon>
        <taxon>Viridiplantae</taxon>
        <taxon>Streptophyta</taxon>
        <taxon>Embryophyta</taxon>
        <taxon>Tracheophyta</taxon>
        <taxon>Spermatophyta</taxon>
        <taxon>Magnoliopsida</taxon>
        <taxon>eudicotyledons</taxon>
        <taxon>Gunneridae</taxon>
        <taxon>Pentapetalae</taxon>
        <taxon>rosids</taxon>
        <taxon>fabids</taxon>
        <taxon>Fabales</taxon>
        <taxon>Fabaceae</taxon>
        <taxon>Papilionoideae</taxon>
        <taxon>50 kb inversion clade</taxon>
        <taxon>NPAAA clade</taxon>
        <taxon>indigoferoid/millettioid clade</taxon>
        <taxon>Phaseoleae</taxon>
        <taxon>Vigna</taxon>
    </lineage>
</organism>
<dbReference type="Gramene" id="KOM33130">
    <property type="protein sequence ID" value="KOM33130"/>
    <property type="gene ID" value="LR48_Vigan01g268600"/>
</dbReference>
<sequence length="85" mass="9933">MKLSVKRGKVSAGCRGLSTDSCFVFFHSQIQEEIDEPLPPVTSPHLHTHQKQIISLNKNQNNRQTRVRDFSFSFFLLFLFIRLRN</sequence>
<evidence type="ECO:0000313" key="1">
    <source>
        <dbReference type="EMBL" id="KOM33130.1"/>
    </source>
</evidence>
<proteinExistence type="predicted"/>
<dbReference type="EMBL" id="CM003371">
    <property type="protein sequence ID" value="KOM33130.1"/>
    <property type="molecule type" value="Genomic_DNA"/>
</dbReference>
<dbReference type="AlphaFoldDB" id="A0A0L9TRG1"/>
<protein>
    <submittedName>
        <fullName evidence="1">Uncharacterized protein</fullName>
    </submittedName>
</protein>
<gene>
    <name evidence="1" type="ORF">LR48_Vigan01g268600</name>
</gene>
<accession>A0A0L9TRG1</accession>
<name>A0A0L9TRG1_PHAAN</name>
<dbReference type="Proteomes" id="UP000053144">
    <property type="component" value="Chromosome 1"/>
</dbReference>